<organism evidence="1">
    <name type="scientific">Anguilla anguilla</name>
    <name type="common">European freshwater eel</name>
    <name type="synonym">Muraena anguilla</name>
    <dbReference type="NCBI Taxonomy" id="7936"/>
    <lineage>
        <taxon>Eukaryota</taxon>
        <taxon>Metazoa</taxon>
        <taxon>Chordata</taxon>
        <taxon>Craniata</taxon>
        <taxon>Vertebrata</taxon>
        <taxon>Euteleostomi</taxon>
        <taxon>Actinopterygii</taxon>
        <taxon>Neopterygii</taxon>
        <taxon>Teleostei</taxon>
        <taxon>Anguilliformes</taxon>
        <taxon>Anguillidae</taxon>
        <taxon>Anguilla</taxon>
    </lineage>
</organism>
<reference evidence="1" key="2">
    <citation type="journal article" date="2015" name="Fish Shellfish Immunol.">
        <title>Early steps in the European eel (Anguilla anguilla)-Vibrio vulnificus interaction in the gills: Role of the RtxA13 toxin.</title>
        <authorList>
            <person name="Callol A."/>
            <person name="Pajuelo D."/>
            <person name="Ebbesson L."/>
            <person name="Teles M."/>
            <person name="MacKenzie S."/>
            <person name="Amaro C."/>
        </authorList>
    </citation>
    <scope>NUCLEOTIDE SEQUENCE</scope>
</reference>
<dbReference type="EMBL" id="GBXM01039999">
    <property type="protein sequence ID" value="JAH68578.1"/>
    <property type="molecule type" value="Transcribed_RNA"/>
</dbReference>
<reference evidence="1" key="1">
    <citation type="submission" date="2014-11" db="EMBL/GenBank/DDBJ databases">
        <authorList>
            <person name="Amaro Gonzalez C."/>
        </authorList>
    </citation>
    <scope>NUCLEOTIDE SEQUENCE</scope>
</reference>
<evidence type="ECO:0000313" key="1">
    <source>
        <dbReference type="EMBL" id="JAH68578.1"/>
    </source>
</evidence>
<protein>
    <submittedName>
        <fullName evidence="1">Uncharacterized protein</fullName>
    </submittedName>
</protein>
<proteinExistence type="predicted"/>
<sequence length="27" mass="3047">MINNAPRTYKMLAGTKGLWQSSTPHSR</sequence>
<accession>A0A0E9UUD3</accession>
<dbReference type="AlphaFoldDB" id="A0A0E9UUD3"/>
<name>A0A0E9UUD3_ANGAN</name>